<keyword evidence="1" id="KW-0812">Transmembrane</keyword>
<keyword evidence="3" id="KW-1185">Reference proteome</keyword>
<evidence type="ECO:0000313" key="3">
    <source>
        <dbReference type="Proteomes" id="UP000000740"/>
    </source>
</evidence>
<dbReference type="eggNOG" id="arCOG09311">
    <property type="taxonomic scope" value="Archaea"/>
</dbReference>
<evidence type="ECO:0000256" key="1">
    <source>
        <dbReference type="SAM" id="Phobius"/>
    </source>
</evidence>
<feature type="transmembrane region" description="Helical" evidence="1">
    <location>
        <begin position="158"/>
        <end position="178"/>
    </location>
</feature>
<feature type="transmembrane region" description="Helical" evidence="1">
    <location>
        <begin position="123"/>
        <end position="146"/>
    </location>
</feature>
<dbReference type="AlphaFoldDB" id="B9LNL3"/>
<feature type="transmembrane region" description="Helical" evidence="1">
    <location>
        <begin position="89"/>
        <end position="111"/>
    </location>
</feature>
<reference evidence="2 3" key="1">
    <citation type="journal article" date="2016" name="Stand. Genomic Sci.">
        <title>Complete genome sequence of the Antarctic Halorubrum lacusprofundi type strain ACAM 34.</title>
        <authorList>
            <person name="Anderson I.J."/>
            <person name="DasSarma P."/>
            <person name="Lucas S."/>
            <person name="Copeland A."/>
            <person name="Lapidus A."/>
            <person name="Del Rio T.G."/>
            <person name="Tice H."/>
            <person name="Dalin E."/>
            <person name="Bruce D.C."/>
            <person name="Goodwin L."/>
            <person name="Pitluck S."/>
            <person name="Sims D."/>
            <person name="Brettin T.S."/>
            <person name="Detter J.C."/>
            <person name="Han C.S."/>
            <person name="Larimer F."/>
            <person name="Hauser L."/>
            <person name="Land M."/>
            <person name="Ivanova N."/>
            <person name="Richardson P."/>
            <person name="Cavicchioli R."/>
            <person name="DasSarma S."/>
            <person name="Woese C.R."/>
            <person name="Kyrpides N.C."/>
        </authorList>
    </citation>
    <scope>NUCLEOTIDE SEQUENCE [LARGE SCALE GENOMIC DNA]</scope>
    <source>
        <strain evidence="3">ATCC 49239 / DSM 5036 / JCM 8891 / ACAM 34</strain>
    </source>
</reference>
<sequence length="183" mass="20181">MSGVSDDRKQLTPTQQAILYKKGANPNWQNTEIANAVGCSDSHVSDTLNRWSPDEMDEDGTVPGQSTISLGSLIFGSVEDVDRDSPAPFSVGFGVVAIGIGLWVWWILVLMNPGEFSETIGNAVMFTSLFWLLVFPVGVFLDSWVLHRVDAAWRPNRIVWPSIAFFVPVIGASMYALYRLSRA</sequence>
<dbReference type="HOGENOM" id="CLU_1472048_0_0_2"/>
<dbReference type="Proteomes" id="UP000000740">
    <property type="component" value="Chromosome 1"/>
</dbReference>
<organism evidence="2 3">
    <name type="scientific">Halorubrum lacusprofundi (strain ATCC 49239 / DSM 5036 / JCM 8891 / ACAM 34)</name>
    <dbReference type="NCBI Taxonomy" id="416348"/>
    <lineage>
        <taxon>Archaea</taxon>
        <taxon>Methanobacteriati</taxon>
        <taxon>Methanobacteriota</taxon>
        <taxon>Stenosarchaea group</taxon>
        <taxon>Halobacteria</taxon>
        <taxon>Halobacteriales</taxon>
        <taxon>Haloferacaceae</taxon>
        <taxon>Halorubrum</taxon>
    </lineage>
</organism>
<dbReference type="KEGG" id="hla:Hlac_1360"/>
<evidence type="ECO:0000313" key="2">
    <source>
        <dbReference type="EMBL" id="ACM56951.1"/>
    </source>
</evidence>
<gene>
    <name evidence="2" type="ordered locus">Hlac_1360</name>
</gene>
<keyword evidence="1" id="KW-1133">Transmembrane helix</keyword>
<protein>
    <submittedName>
        <fullName evidence="2">Uncharacterized protein</fullName>
    </submittedName>
</protein>
<keyword evidence="1" id="KW-0472">Membrane</keyword>
<proteinExistence type="predicted"/>
<name>B9LNL3_HALLT</name>
<dbReference type="EMBL" id="CP001365">
    <property type="protein sequence ID" value="ACM56951.1"/>
    <property type="molecule type" value="Genomic_DNA"/>
</dbReference>
<accession>B9LNL3</accession>